<feature type="transmembrane region" description="Helical" evidence="14">
    <location>
        <begin position="28"/>
        <end position="45"/>
    </location>
</feature>
<dbReference type="PANTHER" id="PTHR12101:SF17">
    <property type="entry name" value="BLOOD VESSEL EPICARDIAL SUBSTANCE"/>
    <property type="match status" value="1"/>
</dbReference>
<dbReference type="Pfam" id="PF04831">
    <property type="entry name" value="POPDC1-3"/>
    <property type="match status" value="1"/>
</dbReference>
<evidence type="ECO:0000259" key="15">
    <source>
        <dbReference type="PROSITE" id="PS50042"/>
    </source>
</evidence>
<evidence type="ECO:0000256" key="3">
    <source>
        <dbReference type="ARBA" id="ARBA00004435"/>
    </source>
</evidence>
<dbReference type="GO" id="GO:0016328">
    <property type="term" value="C:lateral plasma membrane"/>
    <property type="evidence" value="ECO:0007669"/>
    <property type="project" value="UniProtKB-SubCell"/>
</dbReference>
<dbReference type="InterPro" id="IPR014710">
    <property type="entry name" value="RmlC-like_jellyroll"/>
</dbReference>
<dbReference type="GO" id="GO:0007155">
    <property type="term" value="P:cell adhesion"/>
    <property type="evidence" value="ECO:0007669"/>
    <property type="project" value="UniProtKB-KW"/>
</dbReference>
<dbReference type="InterPro" id="IPR006916">
    <property type="entry name" value="POPDC1-3"/>
</dbReference>
<feature type="domain" description="Cyclic nucleotide-binding" evidence="15">
    <location>
        <begin position="94"/>
        <end position="193"/>
    </location>
</feature>
<dbReference type="PROSITE" id="PS50042">
    <property type="entry name" value="CNMP_BINDING_3"/>
    <property type="match status" value="1"/>
</dbReference>
<keyword evidence="13" id="KW-0325">Glycoprotein</keyword>
<sequence length="234" mass="26997">MGDMNILLIMLNMAYLIFLFAFIARKIVWLRIITILGNITIMPYFLFFFEEPQWNNIAWIGVYTAINLFMLFLIYLESRPIILSDLEQKIYDRTFKSLKPKEFKHLIDHGSLDELQPDSGLVTRDTHLENLMLVVEGQAEVVLKNGDEVDIPAGGFIGEQSFITGENTSADVATGREAAKILSWNSDSLRKYLEKKPHLKETLELILTSDVIHKLRDMEEKYDEIKHSNDLNIS</sequence>
<feature type="transmembrane region" description="Helical" evidence="14">
    <location>
        <begin position="57"/>
        <end position="76"/>
    </location>
</feature>
<evidence type="ECO:0000256" key="2">
    <source>
        <dbReference type="ARBA" id="ARBA00004141"/>
    </source>
</evidence>
<keyword evidence="11 14" id="KW-1133">Transmembrane helix</keyword>
<keyword evidence="8 14" id="KW-0812">Transmembrane</keyword>
<comment type="subcellular location">
    <subcellularLocation>
        <location evidence="3">Cell junction</location>
        <location evidence="3">Tight junction</location>
    </subcellularLocation>
    <subcellularLocation>
        <location evidence="1">Lateral cell membrane</location>
    </subcellularLocation>
    <subcellularLocation>
        <location evidence="2">Membrane</location>
        <topology evidence="2">Multi-pass membrane protein</topology>
    </subcellularLocation>
</comment>
<keyword evidence="12 14" id="KW-0472">Membrane</keyword>
<dbReference type="Pfam" id="PF00027">
    <property type="entry name" value="cNMP_binding"/>
    <property type="match status" value="1"/>
</dbReference>
<keyword evidence="10" id="KW-0965">Cell junction</keyword>
<keyword evidence="7" id="KW-1003">Cell membrane</keyword>
<evidence type="ECO:0000256" key="1">
    <source>
        <dbReference type="ARBA" id="ARBA00004124"/>
    </source>
</evidence>
<dbReference type="InterPro" id="IPR055272">
    <property type="entry name" value="POPDC1-3_dom"/>
</dbReference>
<comment type="similarity">
    <text evidence="4">Belongs to the popeye family.</text>
</comment>
<dbReference type="GO" id="GO:0030552">
    <property type="term" value="F:cAMP binding"/>
    <property type="evidence" value="ECO:0007669"/>
    <property type="project" value="TreeGrafter"/>
</dbReference>
<evidence type="ECO:0000256" key="11">
    <source>
        <dbReference type="ARBA" id="ARBA00022989"/>
    </source>
</evidence>
<evidence type="ECO:0000256" key="13">
    <source>
        <dbReference type="ARBA" id="ARBA00023180"/>
    </source>
</evidence>
<dbReference type="AlphaFoldDB" id="A0A381X3N1"/>
<keyword evidence="9" id="KW-0130">Cell adhesion</keyword>
<evidence type="ECO:0000313" key="16">
    <source>
        <dbReference type="EMBL" id="SVA59325.1"/>
    </source>
</evidence>
<evidence type="ECO:0000256" key="7">
    <source>
        <dbReference type="ARBA" id="ARBA00022475"/>
    </source>
</evidence>
<dbReference type="GO" id="GO:0042383">
    <property type="term" value="C:sarcolemma"/>
    <property type="evidence" value="ECO:0007669"/>
    <property type="project" value="TreeGrafter"/>
</dbReference>
<dbReference type="Gene3D" id="2.60.120.10">
    <property type="entry name" value="Jelly Rolls"/>
    <property type="match status" value="1"/>
</dbReference>
<evidence type="ECO:0000256" key="9">
    <source>
        <dbReference type="ARBA" id="ARBA00022889"/>
    </source>
</evidence>
<dbReference type="SUPFAM" id="SSF51206">
    <property type="entry name" value="cAMP-binding domain-like"/>
    <property type="match status" value="1"/>
</dbReference>
<reference evidence="16" key="1">
    <citation type="submission" date="2018-05" db="EMBL/GenBank/DDBJ databases">
        <authorList>
            <person name="Lanie J.A."/>
            <person name="Ng W.-L."/>
            <person name="Kazmierczak K.M."/>
            <person name="Andrzejewski T.M."/>
            <person name="Davidsen T.M."/>
            <person name="Wayne K.J."/>
            <person name="Tettelin H."/>
            <person name="Glass J.I."/>
            <person name="Rusch D."/>
            <person name="Podicherti R."/>
            <person name="Tsui H.-C.T."/>
            <person name="Winkler M.E."/>
        </authorList>
    </citation>
    <scope>NUCLEOTIDE SEQUENCE</scope>
</reference>
<evidence type="ECO:0000256" key="6">
    <source>
        <dbReference type="ARBA" id="ARBA00022473"/>
    </source>
</evidence>
<protein>
    <recommendedName>
        <fullName evidence="15">Cyclic nucleotide-binding domain-containing protein</fullName>
    </recommendedName>
</protein>
<gene>
    <name evidence="16" type="ORF">METZ01_LOCUS112179</name>
</gene>
<accession>A0A381X3N1</accession>
<dbReference type="PANTHER" id="PTHR12101">
    <property type="entry name" value="POPEYE DOMAIN CONTAINING PROTEIN"/>
    <property type="match status" value="1"/>
</dbReference>
<evidence type="ECO:0000256" key="14">
    <source>
        <dbReference type="SAM" id="Phobius"/>
    </source>
</evidence>
<organism evidence="16">
    <name type="scientific">marine metagenome</name>
    <dbReference type="NCBI Taxonomy" id="408172"/>
    <lineage>
        <taxon>unclassified sequences</taxon>
        <taxon>metagenomes</taxon>
        <taxon>ecological metagenomes</taxon>
    </lineage>
</organism>
<dbReference type="InterPro" id="IPR000595">
    <property type="entry name" value="cNMP-bd_dom"/>
</dbReference>
<dbReference type="EMBL" id="UINC01013789">
    <property type="protein sequence ID" value="SVA59325.1"/>
    <property type="molecule type" value="Genomic_DNA"/>
</dbReference>
<proteinExistence type="inferred from homology"/>
<name>A0A381X3N1_9ZZZZ</name>
<keyword evidence="6" id="KW-0217">Developmental protein</keyword>
<evidence type="ECO:0000256" key="12">
    <source>
        <dbReference type="ARBA" id="ARBA00023136"/>
    </source>
</evidence>
<feature type="transmembrane region" description="Helical" evidence="14">
    <location>
        <begin position="6"/>
        <end position="23"/>
    </location>
</feature>
<evidence type="ECO:0000256" key="10">
    <source>
        <dbReference type="ARBA" id="ARBA00022949"/>
    </source>
</evidence>
<dbReference type="GO" id="GO:0005923">
    <property type="term" value="C:bicellular tight junction"/>
    <property type="evidence" value="ECO:0007669"/>
    <property type="project" value="UniProtKB-SubCell"/>
</dbReference>
<dbReference type="CDD" id="cd00038">
    <property type="entry name" value="CAP_ED"/>
    <property type="match status" value="1"/>
</dbReference>
<dbReference type="InterPro" id="IPR018490">
    <property type="entry name" value="cNMP-bd_dom_sf"/>
</dbReference>
<evidence type="ECO:0000256" key="4">
    <source>
        <dbReference type="ARBA" id="ARBA00007146"/>
    </source>
</evidence>
<keyword evidence="5" id="KW-0796">Tight junction</keyword>
<evidence type="ECO:0000256" key="5">
    <source>
        <dbReference type="ARBA" id="ARBA00022427"/>
    </source>
</evidence>
<evidence type="ECO:0000256" key="8">
    <source>
        <dbReference type="ARBA" id="ARBA00022692"/>
    </source>
</evidence>